<keyword evidence="3" id="KW-1185">Reference proteome</keyword>
<dbReference type="EMBL" id="CACVBM020001191">
    <property type="protein sequence ID" value="CAA7038308.1"/>
    <property type="molecule type" value="Genomic_DNA"/>
</dbReference>
<comment type="caution">
    <text evidence="2">The sequence shown here is derived from an EMBL/GenBank/DDBJ whole genome shotgun (WGS) entry which is preliminary data.</text>
</comment>
<evidence type="ECO:0000256" key="1">
    <source>
        <dbReference type="SAM" id="MobiDB-lite"/>
    </source>
</evidence>
<gene>
    <name evidence="2" type="ORF">MERR_LOCUS25543</name>
</gene>
<organism evidence="2 3">
    <name type="scientific">Microthlaspi erraticum</name>
    <dbReference type="NCBI Taxonomy" id="1685480"/>
    <lineage>
        <taxon>Eukaryota</taxon>
        <taxon>Viridiplantae</taxon>
        <taxon>Streptophyta</taxon>
        <taxon>Embryophyta</taxon>
        <taxon>Tracheophyta</taxon>
        <taxon>Spermatophyta</taxon>
        <taxon>Magnoliopsida</taxon>
        <taxon>eudicotyledons</taxon>
        <taxon>Gunneridae</taxon>
        <taxon>Pentapetalae</taxon>
        <taxon>rosids</taxon>
        <taxon>malvids</taxon>
        <taxon>Brassicales</taxon>
        <taxon>Brassicaceae</taxon>
        <taxon>Coluteocarpeae</taxon>
        <taxon>Microthlaspi</taxon>
    </lineage>
</organism>
<dbReference type="AlphaFoldDB" id="A0A6D2JM98"/>
<name>A0A6D2JM98_9BRAS</name>
<protein>
    <submittedName>
        <fullName evidence="2">Uncharacterized protein</fullName>
    </submittedName>
</protein>
<evidence type="ECO:0000313" key="2">
    <source>
        <dbReference type="EMBL" id="CAA7038308.1"/>
    </source>
</evidence>
<dbReference type="Proteomes" id="UP000467841">
    <property type="component" value="Unassembled WGS sequence"/>
</dbReference>
<sequence length="121" mass="14326">MRHLLRLGRDSRATQDVDDGWPLVENIANSNGRYGEEYDRTYRSSTHHSIESDEKLRKEVKSLNEKYLELMAKEQTGGDYRKWARRRSEPSDVRRSLAEQSIEQKETRCLRKFLKLRAAVK</sequence>
<proteinExistence type="predicted"/>
<evidence type="ECO:0000313" key="3">
    <source>
        <dbReference type="Proteomes" id="UP000467841"/>
    </source>
</evidence>
<accession>A0A6D2JM98</accession>
<reference evidence="2" key="1">
    <citation type="submission" date="2020-01" db="EMBL/GenBank/DDBJ databases">
        <authorList>
            <person name="Mishra B."/>
        </authorList>
    </citation>
    <scope>NUCLEOTIDE SEQUENCE [LARGE SCALE GENOMIC DNA]</scope>
</reference>
<feature type="region of interest" description="Disordered" evidence="1">
    <location>
        <begin position="79"/>
        <end position="99"/>
    </location>
</feature>